<reference evidence="12" key="1">
    <citation type="submission" date="2018-04" db="EMBL/GenBank/DDBJ databases">
        <title>Transcriptome of Schizaphis graminum biotype I.</title>
        <authorList>
            <person name="Scully E.D."/>
            <person name="Geib S.M."/>
            <person name="Palmer N.A."/>
            <person name="Koch K."/>
            <person name="Bradshaw J."/>
            <person name="Heng-Moss T."/>
            <person name="Sarath G."/>
        </authorList>
    </citation>
    <scope>NUCLEOTIDE SEQUENCE</scope>
</reference>
<evidence type="ECO:0000256" key="2">
    <source>
        <dbReference type="ARBA" id="ARBA00022723"/>
    </source>
</evidence>
<feature type="domain" description="C2H2-type" evidence="10">
    <location>
        <begin position="325"/>
        <end position="352"/>
    </location>
</feature>
<feature type="domain" description="C2H2-type" evidence="10">
    <location>
        <begin position="441"/>
        <end position="463"/>
    </location>
</feature>
<dbReference type="SUPFAM" id="SSF57716">
    <property type="entry name" value="Glucocorticoid receptor-like (DNA-binding domain)"/>
    <property type="match status" value="1"/>
</dbReference>
<gene>
    <name evidence="12" type="primary">ZNF577</name>
    <name evidence="12" type="ORF">g.65127</name>
</gene>
<dbReference type="PROSITE" id="PS51915">
    <property type="entry name" value="ZAD"/>
    <property type="match status" value="1"/>
</dbReference>
<keyword evidence="2 8" id="KW-0479">Metal-binding</keyword>
<dbReference type="InterPro" id="IPR036236">
    <property type="entry name" value="Znf_C2H2_sf"/>
</dbReference>
<dbReference type="Gene3D" id="3.30.160.60">
    <property type="entry name" value="Classic Zinc Finger"/>
    <property type="match status" value="5"/>
</dbReference>
<dbReference type="Pfam" id="PF00096">
    <property type="entry name" value="zf-C2H2"/>
    <property type="match status" value="3"/>
</dbReference>
<dbReference type="GO" id="GO:0005634">
    <property type="term" value="C:nucleus"/>
    <property type="evidence" value="ECO:0007669"/>
    <property type="project" value="UniProtKB-SubCell"/>
</dbReference>
<dbReference type="InterPro" id="IPR012934">
    <property type="entry name" value="Znf_AD"/>
</dbReference>
<dbReference type="PANTHER" id="PTHR46105">
    <property type="entry name" value="AGAP004733-PA"/>
    <property type="match status" value="1"/>
</dbReference>
<dbReference type="Gene3D" id="3.40.1800.20">
    <property type="match status" value="1"/>
</dbReference>
<dbReference type="FunFam" id="3.30.160.60:FF:000100">
    <property type="entry name" value="Zinc finger 45-like"/>
    <property type="match status" value="1"/>
</dbReference>
<keyword evidence="5 8" id="KW-0862">Zinc</keyword>
<keyword evidence="4 7" id="KW-0863">Zinc-finger</keyword>
<dbReference type="InterPro" id="IPR050457">
    <property type="entry name" value="ZnFinger_BTB_dom_contain"/>
</dbReference>
<feature type="domain" description="C2H2-type" evidence="10">
    <location>
        <begin position="353"/>
        <end position="380"/>
    </location>
</feature>
<dbReference type="GO" id="GO:0000981">
    <property type="term" value="F:DNA-binding transcription factor activity, RNA polymerase II-specific"/>
    <property type="evidence" value="ECO:0007669"/>
    <property type="project" value="TreeGrafter"/>
</dbReference>
<dbReference type="SMART" id="SM00355">
    <property type="entry name" value="ZnF_C2H2"/>
    <property type="match status" value="6"/>
</dbReference>
<feature type="domain" description="C2H2-type" evidence="10">
    <location>
        <begin position="409"/>
        <end position="436"/>
    </location>
</feature>
<name>A0A2S2NBU0_SCHGA</name>
<dbReference type="FunFam" id="3.30.160.60:FF:000912">
    <property type="entry name" value="Zinc finger protein 660"/>
    <property type="match status" value="1"/>
</dbReference>
<protein>
    <submittedName>
        <fullName evidence="12">Zinc finger protein</fullName>
    </submittedName>
</protein>
<proteinExistence type="predicted"/>
<dbReference type="Pfam" id="PF13912">
    <property type="entry name" value="zf-C2H2_6"/>
    <property type="match status" value="2"/>
</dbReference>
<feature type="binding site" evidence="8">
    <location>
        <position position="13"/>
    </location>
    <ligand>
        <name>Zn(2+)</name>
        <dbReference type="ChEBI" id="CHEBI:29105"/>
    </ligand>
</feature>
<dbReference type="InterPro" id="IPR013087">
    <property type="entry name" value="Znf_C2H2_type"/>
</dbReference>
<feature type="binding site" evidence="8">
    <location>
        <position position="63"/>
    </location>
    <ligand>
        <name>Zn(2+)</name>
        <dbReference type="ChEBI" id="CHEBI:29105"/>
    </ligand>
</feature>
<dbReference type="SUPFAM" id="SSF57667">
    <property type="entry name" value="beta-beta-alpha zinc fingers"/>
    <property type="match status" value="3"/>
</dbReference>
<evidence type="ECO:0000259" key="11">
    <source>
        <dbReference type="PROSITE" id="PS51915"/>
    </source>
</evidence>
<evidence type="ECO:0000256" key="5">
    <source>
        <dbReference type="ARBA" id="ARBA00022833"/>
    </source>
</evidence>
<evidence type="ECO:0000256" key="4">
    <source>
        <dbReference type="ARBA" id="ARBA00022771"/>
    </source>
</evidence>
<evidence type="ECO:0000256" key="1">
    <source>
        <dbReference type="ARBA" id="ARBA00004123"/>
    </source>
</evidence>
<dbReference type="FunFam" id="3.30.160.60:FF:001498">
    <property type="entry name" value="Zinc finger protein 404"/>
    <property type="match status" value="1"/>
</dbReference>
<dbReference type="SMART" id="SM00868">
    <property type="entry name" value="zf-AD"/>
    <property type="match status" value="1"/>
</dbReference>
<dbReference type="PROSITE" id="PS50157">
    <property type="entry name" value="ZINC_FINGER_C2H2_2"/>
    <property type="match status" value="5"/>
</dbReference>
<evidence type="ECO:0000256" key="7">
    <source>
        <dbReference type="PROSITE-ProRule" id="PRU00042"/>
    </source>
</evidence>
<dbReference type="EMBL" id="GGMR01002065">
    <property type="protein sequence ID" value="MBY14684.1"/>
    <property type="molecule type" value="Transcribed_RNA"/>
</dbReference>
<feature type="binding site" evidence="8">
    <location>
        <position position="60"/>
    </location>
    <ligand>
        <name>Zn(2+)</name>
        <dbReference type="ChEBI" id="CHEBI:29105"/>
    </ligand>
</feature>
<dbReference type="PANTHER" id="PTHR46105:SF28">
    <property type="entry name" value="ZINC FINGER PROTEIN 37-LIKE"/>
    <property type="match status" value="1"/>
</dbReference>
<keyword evidence="3" id="KW-0677">Repeat</keyword>
<dbReference type="GO" id="GO:0008270">
    <property type="term" value="F:zinc ion binding"/>
    <property type="evidence" value="ECO:0007669"/>
    <property type="project" value="UniProtKB-UniRule"/>
</dbReference>
<dbReference type="GO" id="GO:0000978">
    <property type="term" value="F:RNA polymerase II cis-regulatory region sequence-specific DNA binding"/>
    <property type="evidence" value="ECO:0007669"/>
    <property type="project" value="TreeGrafter"/>
</dbReference>
<sequence>MSIYKKVDFYELCRLCMCVGGKKHHLFKSQESNERQLQFKLKKCIPLQIKESDSLPKGICENCIAKMDELYEFIDQCVNTESMLKSYCATLSVSDQAKCQGKVYVRESLESNSASIKKNNSSDHSSSVLTMQSLSNLVQSGSIQIVNDVNSKYQDFCKYDNMQQVITSTTNGVESMKYNYTIANNLNQSVQTDSSNEENDASENVQTIYSIPDNLSSDKEDSELNIHSINYVSPLPVEPEISLHYNRSDNDQDSDLDNSKPNDIKPYMNGFLPMDGALATCTACGKVLESEEEIVMHSQVCKAINNRNVHNIPTRSTRDTMPPRFPCDVCEKKFKRKEHLIQHRKLHTGERPYSCETCSKSFSRKEHLMRHMLSHTGQRLYGCDLCHKHFSRKDNLHKHRTTHGVTGPLVCEVCGKSFIVKHYYDMHMATHNEVEDSQLPYVCDICKKRFATSQFLVTHQFRHRTKGYTNSIKSESGSVIEEFKTEVDQQEKQNQLSNVPNTNTYQVS</sequence>
<dbReference type="PROSITE" id="PS00028">
    <property type="entry name" value="ZINC_FINGER_C2H2_1"/>
    <property type="match status" value="5"/>
</dbReference>
<feature type="binding site" evidence="8">
    <location>
        <position position="16"/>
    </location>
    <ligand>
        <name>Zn(2+)</name>
        <dbReference type="ChEBI" id="CHEBI:29105"/>
    </ligand>
</feature>
<dbReference type="Pfam" id="PF07776">
    <property type="entry name" value="zf-AD"/>
    <property type="match status" value="1"/>
</dbReference>
<organism evidence="12">
    <name type="scientific">Schizaphis graminum</name>
    <name type="common">Green bug aphid</name>
    <dbReference type="NCBI Taxonomy" id="13262"/>
    <lineage>
        <taxon>Eukaryota</taxon>
        <taxon>Metazoa</taxon>
        <taxon>Ecdysozoa</taxon>
        <taxon>Arthropoda</taxon>
        <taxon>Hexapoda</taxon>
        <taxon>Insecta</taxon>
        <taxon>Pterygota</taxon>
        <taxon>Neoptera</taxon>
        <taxon>Paraneoptera</taxon>
        <taxon>Hemiptera</taxon>
        <taxon>Sternorrhyncha</taxon>
        <taxon>Aphidomorpha</taxon>
        <taxon>Aphidoidea</taxon>
        <taxon>Aphididae</taxon>
        <taxon>Aphidini</taxon>
        <taxon>Schizaphis</taxon>
    </lineage>
</organism>
<evidence type="ECO:0000259" key="10">
    <source>
        <dbReference type="PROSITE" id="PS50157"/>
    </source>
</evidence>
<accession>A0A2S2NBU0</accession>
<feature type="region of interest" description="Disordered" evidence="9">
    <location>
        <begin position="245"/>
        <end position="264"/>
    </location>
</feature>
<dbReference type="GO" id="GO:0045596">
    <property type="term" value="P:negative regulation of cell differentiation"/>
    <property type="evidence" value="ECO:0007669"/>
    <property type="project" value="UniProtKB-ARBA"/>
</dbReference>
<evidence type="ECO:0000313" key="12">
    <source>
        <dbReference type="EMBL" id="MBY14684.1"/>
    </source>
</evidence>
<evidence type="ECO:0000256" key="6">
    <source>
        <dbReference type="ARBA" id="ARBA00023242"/>
    </source>
</evidence>
<feature type="domain" description="ZAD" evidence="11">
    <location>
        <begin position="11"/>
        <end position="87"/>
    </location>
</feature>
<keyword evidence="6" id="KW-0539">Nucleus</keyword>
<evidence type="ECO:0000256" key="3">
    <source>
        <dbReference type="ARBA" id="ARBA00022737"/>
    </source>
</evidence>
<comment type="subcellular location">
    <subcellularLocation>
        <location evidence="1">Nucleus</location>
    </subcellularLocation>
</comment>
<evidence type="ECO:0000256" key="9">
    <source>
        <dbReference type="SAM" id="MobiDB-lite"/>
    </source>
</evidence>
<feature type="domain" description="C2H2-type" evidence="10">
    <location>
        <begin position="381"/>
        <end position="408"/>
    </location>
</feature>
<evidence type="ECO:0000256" key="8">
    <source>
        <dbReference type="PROSITE-ProRule" id="PRU01263"/>
    </source>
</evidence>
<dbReference type="AlphaFoldDB" id="A0A2S2NBU0"/>